<organism evidence="5 6">
    <name type="scientific">Saprospira grandis (strain Lewin)</name>
    <dbReference type="NCBI Taxonomy" id="984262"/>
    <lineage>
        <taxon>Bacteria</taxon>
        <taxon>Pseudomonadati</taxon>
        <taxon>Bacteroidota</taxon>
        <taxon>Saprospiria</taxon>
        <taxon>Saprospirales</taxon>
        <taxon>Saprospiraceae</taxon>
        <taxon>Saprospira</taxon>
    </lineage>
</organism>
<name>H6L1L5_SAPGL</name>
<accession>H6L1L5</accession>
<dbReference type="eggNOG" id="COG0111">
    <property type="taxonomic scope" value="Bacteria"/>
</dbReference>
<gene>
    <name evidence="5" type="primary">serA</name>
    <name evidence="5" type="ordered locus">SGRA_1928</name>
</gene>
<dbReference type="EMBL" id="CP002831">
    <property type="protein sequence ID" value="AFC24659.1"/>
    <property type="molecule type" value="Genomic_DNA"/>
</dbReference>
<evidence type="ECO:0000259" key="3">
    <source>
        <dbReference type="Pfam" id="PF00389"/>
    </source>
</evidence>
<dbReference type="InterPro" id="IPR050223">
    <property type="entry name" value="D-isomer_2-hydroxyacid_DH"/>
</dbReference>
<comment type="similarity">
    <text evidence="2">Belongs to the D-isomer specific 2-hydroxyacid dehydrogenase family.</text>
</comment>
<dbReference type="InterPro" id="IPR006140">
    <property type="entry name" value="D-isomer_DH_NAD-bd"/>
</dbReference>
<feature type="domain" description="D-isomer specific 2-hydroxyacid dehydrogenase NAD-binding" evidence="4">
    <location>
        <begin position="133"/>
        <end position="315"/>
    </location>
</feature>
<dbReference type="Pfam" id="PF00389">
    <property type="entry name" value="2-Hacid_dh"/>
    <property type="match status" value="1"/>
</dbReference>
<feature type="domain" description="D-isomer specific 2-hydroxyacid dehydrogenase catalytic" evidence="3">
    <location>
        <begin position="31"/>
        <end position="332"/>
    </location>
</feature>
<evidence type="ECO:0000256" key="1">
    <source>
        <dbReference type="ARBA" id="ARBA00023002"/>
    </source>
</evidence>
<dbReference type="InterPro" id="IPR006139">
    <property type="entry name" value="D-isomer_2_OHA_DH_cat_dom"/>
</dbReference>
<evidence type="ECO:0000259" key="4">
    <source>
        <dbReference type="Pfam" id="PF02826"/>
    </source>
</evidence>
<reference evidence="5 6" key="1">
    <citation type="journal article" date="2012" name="Stand. Genomic Sci.">
        <title>Complete genome sequencing and analysis of Saprospira grandis str. Lewin, a predatory marine bacterium.</title>
        <authorList>
            <person name="Saw J.H."/>
            <person name="Yuryev A."/>
            <person name="Kanbe M."/>
            <person name="Hou S."/>
            <person name="Young A.G."/>
            <person name="Aizawa S."/>
            <person name="Alam M."/>
        </authorList>
    </citation>
    <scope>NUCLEOTIDE SEQUENCE [LARGE SCALE GENOMIC DNA]</scope>
    <source>
        <strain evidence="5 6">Lewin</strain>
    </source>
</reference>
<dbReference type="InterPro" id="IPR036291">
    <property type="entry name" value="NAD(P)-bd_dom_sf"/>
</dbReference>
<keyword evidence="1 2" id="KW-0560">Oxidoreductase</keyword>
<dbReference type="GO" id="GO:0004617">
    <property type="term" value="F:phosphoglycerate dehydrogenase activity"/>
    <property type="evidence" value="ECO:0007669"/>
    <property type="project" value="UniProtKB-EC"/>
</dbReference>
<evidence type="ECO:0000256" key="2">
    <source>
        <dbReference type="RuleBase" id="RU003719"/>
    </source>
</evidence>
<dbReference type="KEGG" id="sgn:SGRA_1928"/>
<evidence type="ECO:0000313" key="5">
    <source>
        <dbReference type="EMBL" id="AFC24659.1"/>
    </source>
</evidence>
<dbReference type="Pfam" id="PF02826">
    <property type="entry name" value="2-Hacid_dh_C"/>
    <property type="match status" value="1"/>
</dbReference>
<sequence length="340" mass="37389">MPIWTFSKQLLAKSGKGCILGAKMLSMQKKVLITDAVDPLLISGLEAAGYACDYRPKASLAEVRQILAPYAGLVINSKIIADAAFLAAGPNLEFIARLGSGLEIIDLEEAERRGILVHRAPDGNCDAVAEHILGMLLMLAHRLRLGDQQVRSMAWDREAARGWELKGKKLGILGFGYTGRAFWRRLAGFELECMVYDKYQRDYPGETELEELLAEVDILSLHLPATAETLGWMDAAFWQRLAKLRAGRPLVLLNSSRGKIIPIAALVGALESGIISAAALDVFEQEKTALYTAEERVLYGRLVEMPQVVLSPHVAGWTKESKERLAKLLLGRILSKAARI</sequence>
<dbReference type="AlphaFoldDB" id="H6L1L5"/>
<dbReference type="EC" id="1.1.1.95" evidence="5"/>
<dbReference type="HOGENOM" id="CLU_019796_1_3_10"/>
<dbReference type="PANTHER" id="PTHR10996">
    <property type="entry name" value="2-HYDROXYACID DEHYDROGENASE-RELATED"/>
    <property type="match status" value="1"/>
</dbReference>
<dbReference type="SUPFAM" id="SSF51735">
    <property type="entry name" value="NAD(P)-binding Rossmann-fold domains"/>
    <property type="match status" value="1"/>
</dbReference>
<evidence type="ECO:0000313" key="6">
    <source>
        <dbReference type="Proteomes" id="UP000007519"/>
    </source>
</evidence>
<dbReference type="Proteomes" id="UP000007519">
    <property type="component" value="Chromosome"/>
</dbReference>
<dbReference type="SUPFAM" id="SSF52283">
    <property type="entry name" value="Formate/glycerate dehydrogenase catalytic domain-like"/>
    <property type="match status" value="1"/>
</dbReference>
<protein>
    <submittedName>
        <fullName evidence="5">D-isomer specific 2-hydroxyacid dehydrogenase NAD-binding protein</fullName>
        <ecNumber evidence="5">1.1.1.95</ecNumber>
    </submittedName>
</protein>
<dbReference type="GO" id="GO:0051287">
    <property type="term" value="F:NAD binding"/>
    <property type="evidence" value="ECO:0007669"/>
    <property type="project" value="InterPro"/>
</dbReference>
<keyword evidence="6" id="KW-1185">Reference proteome</keyword>
<proteinExistence type="inferred from homology"/>
<dbReference type="Gene3D" id="3.40.50.720">
    <property type="entry name" value="NAD(P)-binding Rossmann-like Domain"/>
    <property type="match status" value="2"/>
</dbReference>
<dbReference type="STRING" id="984262.SGRA_1928"/>